<gene>
    <name evidence="3" type="ORF">C8F04DRAFT_1032126</name>
</gene>
<organism evidence="3 4">
    <name type="scientific">Mycena alexandri</name>
    <dbReference type="NCBI Taxonomy" id="1745969"/>
    <lineage>
        <taxon>Eukaryota</taxon>
        <taxon>Fungi</taxon>
        <taxon>Dikarya</taxon>
        <taxon>Basidiomycota</taxon>
        <taxon>Agaricomycotina</taxon>
        <taxon>Agaricomycetes</taxon>
        <taxon>Agaricomycetidae</taxon>
        <taxon>Agaricales</taxon>
        <taxon>Marasmiineae</taxon>
        <taxon>Mycenaceae</taxon>
        <taxon>Mycena</taxon>
    </lineage>
</organism>
<dbReference type="InterPro" id="IPR027104">
    <property type="entry name" value="Prp3"/>
</dbReference>
<reference evidence="3" key="1">
    <citation type="submission" date="2023-03" db="EMBL/GenBank/DDBJ databases">
        <title>Massive genome expansion in bonnet fungi (Mycena s.s.) driven by repeated elements and novel gene families across ecological guilds.</title>
        <authorList>
            <consortium name="Lawrence Berkeley National Laboratory"/>
            <person name="Harder C.B."/>
            <person name="Miyauchi S."/>
            <person name="Viragh M."/>
            <person name="Kuo A."/>
            <person name="Thoen E."/>
            <person name="Andreopoulos B."/>
            <person name="Lu D."/>
            <person name="Skrede I."/>
            <person name="Drula E."/>
            <person name="Henrissat B."/>
            <person name="Morin E."/>
            <person name="Kohler A."/>
            <person name="Barry K."/>
            <person name="LaButti K."/>
            <person name="Morin E."/>
            <person name="Salamov A."/>
            <person name="Lipzen A."/>
            <person name="Mereny Z."/>
            <person name="Hegedus B."/>
            <person name="Baldrian P."/>
            <person name="Stursova M."/>
            <person name="Weitz H."/>
            <person name="Taylor A."/>
            <person name="Grigoriev I.V."/>
            <person name="Nagy L.G."/>
            <person name="Martin F."/>
            <person name="Kauserud H."/>
        </authorList>
    </citation>
    <scope>NUCLEOTIDE SEQUENCE</scope>
    <source>
        <strain evidence="3">CBHHK200</strain>
    </source>
</reference>
<accession>A0AAD6T777</accession>
<dbReference type="PANTHER" id="PTHR14212:SF0">
    <property type="entry name" value="U4_U6 SMALL NUCLEAR RIBONUCLEOPROTEIN PRP3"/>
    <property type="match status" value="1"/>
</dbReference>
<protein>
    <recommendedName>
        <fullName evidence="2">Small nuclear ribonucleoprotein Prp3 C-terminal domain-containing protein</fullName>
    </recommendedName>
</protein>
<dbReference type="InterPro" id="IPR010541">
    <property type="entry name" value="Prp3_C"/>
</dbReference>
<keyword evidence="4" id="KW-1185">Reference proteome</keyword>
<dbReference type="PANTHER" id="PTHR14212">
    <property type="entry name" value="U4/U6-ASSOCIATED RNA SPLICING FACTOR-RELATED"/>
    <property type="match status" value="1"/>
</dbReference>
<feature type="region of interest" description="Disordered" evidence="1">
    <location>
        <begin position="49"/>
        <end position="79"/>
    </location>
</feature>
<sequence>MRLEINPHFSMVYVEGAAKFIKNYKQLMMHHIAWTEAARPRGAGEVVLENTDFGEEEEGESAEKVASGSVQKAQEEGTPESLDDKCYLVWEGTLRDRSFSEFNARSCPKDGAAKELLGEKPRGYWDQVKNWKTEEEELLWYSTASR</sequence>
<dbReference type="Proteomes" id="UP001218188">
    <property type="component" value="Unassembled WGS sequence"/>
</dbReference>
<name>A0AAD6T777_9AGAR</name>
<feature type="domain" description="Small nuclear ribonucleoprotein Prp3 C-terminal" evidence="2">
    <location>
        <begin position="5"/>
        <end position="127"/>
    </location>
</feature>
<dbReference type="EMBL" id="JARJCM010000020">
    <property type="protein sequence ID" value="KAJ7040724.1"/>
    <property type="molecule type" value="Genomic_DNA"/>
</dbReference>
<proteinExistence type="predicted"/>
<dbReference type="Pfam" id="PF06544">
    <property type="entry name" value="Prp3_C"/>
    <property type="match status" value="1"/>
</dbReference>
<comment type="caution">
    <text evidence="3">The sequence shown here is derived from an EMBL/GenBank/DDBJ whole genome shotgun (WGS) entry which is preliminary data.</text>
</comment>
<evidence type="ECO:0000256" key="1">
    <source>
        <dbReference type="SAM" id="MobiDB-lite"/>
    </source>
</evidence>
<dbReference type="GO" id="GO:0046540">
    <property type="term" value="C:U4/U6 x U5 tri-snRNP complex"/>
    <property type="evidence" value="ECO:0007669"/>
    <property type="project" value="InterPro"/>
</dbReference>
<evidence type="ECO:0000313" key="4">
    <source>
        <dbReference type="Proteomes" id="UP001218188"/>
    </source>
</evidence>
<dbReference type="AlphaFoldDB" id="A0AAD6T777"/>
<evidence type="ECO:0000313" key="3">
    <source>
        <dbReference type="EMBL" id="KAJ7040724.1"/>
    </source>
</evidence>
<dbReference type="GO" id="GO:0000398">
    <property type="term" value="P:mRNA splicing, via spliceosome"/>
    <property type="evidence" value="ECO:0007669"/>
    <property type="project" value="InterPro"/>
</dbReference>
<evidence type="ECO:0000259" key="2">
    <source>
        <dbReference type="Pfam" id="PF06544"/>
    </source>
</evidence>